<accession>A0ABQ1JI85</accession>
<dbReference type="RefSeq" id="WP_084394677.1">
    <property type="nucleotide sequence ID" value="NZ_BMKF01000001.1"/>
</dbReference>
<proteinExistence type="predicted"/>
<organism evidence="1 2">
    <name type="scientific">Henriciella pelagia</name>
    <dbReference type="NCBI Taxonomy" id="1977912"/>
    <lineage>
        <taxon>Bacteria</taxon>
        <taxon>Pseudomonadati</taxon>
        <taxon>Pseudomonadota</taxon>
        <taxon>Alphaproteobacteria</taxon>
        <taxon>Hyphomonadales</taxon>
        <taxon>Hyphomonadaceae</taxon>
        <taxon>Henriciella</taxon>
    </lineage>
</organism>
<sequence>MKHSIMLAGLGALAACSTPGIDYSAAIVPPHTAAVETRSVDVGRFDGPGGNWFAGQFEAMLVNATFNGQPWFKIARYSDGYVPEGQRAGIYEGITNIESYEAEEYTRTVSKCVEWDGLFDCEHREDVEEVCLREEVDVSVTPRLIEYGTGRILFSQTYYGSDSHESCDEVYWHGRRGKHHKGGYSYGLIGGVQPPRDMVVNALSDTLHTIRNDIAPRNTTARATFVDEALDPMLAADPRFEQAVKAGRDAPYQSCATWRTLKDQYPNAPAVTHNLGACYESSGDFLGAHSLYAEAAEQSAAMSGTGQPQKDYSQSLARMSSYRTGLQLLDRLVRDESEWIAVPPTEGEAGS</sequence>
<comment type="caution">
    <text evidence="1">The sequence shown here is derived from an EMBL/GenBank/DDBJ whole genome shotgun (WGS) entry which is preliminary data.</text>
</comment>
<reference evidence="2" key="1">
    <citation type="journal article" date="2019" name="Int. J. Syst. Evol. Microbiol.">
        <title>The Global Catalogue of Microorganisms (GCM) 10K type strain sequencing project: providing services to taxonomists for standard genome sequencing and annotation.</title>
        <authorList>
            <consortium name="The Broad Institute Genomics Platform"/>
            <consortium name="The Broad Institute Genome Sequencing Center for Infectious Disease"/>
            <person name="Wu L."/>
            <person name="Ma J."/>
        </authorList>
    </citation>
    <scope>NUCLEOTIDE SEQUENCE [LARGE SCALE GENOMIC DNA]</scope>
    <source>
        <strain evidence="2">CGMCC 1.15928</strain>
    </source>
</reference>
<evidence type="ECO:0008006" key="3">
    <source>
        <dbReference type="Google" id="ProtNLM"/>
    </source>
</evidence>
<evidence type="ECO:0000313" key="2">
    <source>
        <dbReference type="Proteomes" id="UP000628854"/>
    </source>
</evidence>
<dbReference type="EMBL" id="BMKF01000001">
    <property type="protein sequence ID" value="GGB67115.1"/>
    <property type="molecule type" value="Genomic_DNA"/>
</dbReference>
<evidence type="ECO:0000313" key="1">
    <source>
        <dbReference type="EMBL" id="GGB67115.1"/>
    </source>
</evidence>
<dbReference type="PROSITE" id="PS51257">
    <property type="entry name" value="PROKAR_LIPOPROTEIN"/>
    <property type="match status" value="1"/>
</dbReference>
<dbReference type="Proteomes" id="UP000628854">
    <property type="component" value="Unassembled WGS sequence"/>
</dbReference>
<protein>
    <recommendedName>
        <fullName evidence="3">Tetratricopeptide repeat protein</fullName>
    </recommendedName>
</protein>
<keyword evidence="2" id="KW-1185">Reference proteome</keyword>
<name>A0ABQ1JI85_9PROT</name>
<gene>
    <name evidence="1" type="ORF">GCM10011503_14870</name>
</gene>